<feature type="transmembrane region" description="Helical" evidence="1">
    <location>
        <begin position="66"/>
        <end position="88"/>
    </location>
</feature>
<keyword evidence="1" id="KW-0812">Transmembrane</keyword>
<dbReference type="InterPro" id="IPR000462">
    <property type="entry name" value="CDP-OH_P_trans"/>
</dbReference>
<dbReference type="OrthoDB" id="9777147at2"/>
<proteinExistence type="predicted"/>
<feature type="transmembrane region" description="Helical" evidence="1">
    <location>
        <begin position="184"/>
        <end position="203"/>
    </location>
</feature>
<feature type="transmembrane region" description="Helical" evidence="1">
    <location>
        <begin position="7"/>
        <end position="29"/>
    </location>
</feature>
<gene>
    <name evidence="2" type="ORF">VQ7734_03302</name>
</gene>
<protein>
    <submittedName>
        <fullName evidence="2">CDP-alcohol phosphatidyltransferase</fullName>
    </submittedName>
</protein>
<dbReference type="GO" id="GO:0016780">
    <property type="term" value="F:phosphotransferase activity, for other substituted phosphate groups"/>
    <property type="evidence" value="ECO:0007669"/>
    <property type="project" value="InterPro"/>
</dbReference>
<dbReference type="Pfam" id="PF01066">
    <property type="entry name" value="CDP-OH_P_transf"/>
    <property type="match status" value="1"/>
</dbReference>
<keyword evidence="1" id="KW-1133">Transmembrane helix</keyword>
<feature type="transmembrane region" description="Helical" evidence="1">
    <location>
        <begin position="158"/>
        <end position="177"/>
    </location>
</feature>
<keyword evidence="3" id="KW-1185">Reference proteome</keyword>
<dbReference type="STRING" id="1117707.VQ7734_03302"/>
<keyword evidence="1" id="KW-0472">Membrane</keyword>
<reference evidence="3" key="1">
    <citation type="submission" date="2016-12" db="EMBL/GenBank/DDBJ databases">
        <authorList>
            <person name="Rodrigo-Torres L."/>
            <person name="Arahal R.D."/>
            <person name="Lucena T."/>
        </authorList>
    </citation>
    <scope>NUCLEOTIDE SEQUENCE [LARGE SCALE GENOMIC DNA]</scope>
</reference>
<accession>A0A1M7YY93</accession>
<dbReference type="GO" id="GO:0016020">
    <property type="term" value="C:membrane"/>
    <property type="evidence" value="ECO:0007669"/>
    <property type="project" value="InterPro"/>
</dbReference>
<dbReference type="AlphaFoldDB" id="A0A1M7YY93"/>
<dbReference type="GO" id="GO:0008654">
    <property type="term" value="P:phospholipid biosynthetic process"/>
    <property type="evidence" value="ECO:0007669"/>
    <property type="project" value="InterPro"/>
</dbReference>
<sequence length="213" mass="23100">MNIIGIYNAPACVTMLGLIASVFACTLAINGNHEFALTALIWAGIFDLFDGMVARRTTRTETESRFGVQIDSIVDVISFGITPAIILTTMHHNIWSLIIAVFYVCAAAQRLAYFNVLQESVVKENSTTKSYLGLPVTFAALIFGVGLFPVVTLSQTAATHYANGLMLLTGILFITPFTMKKPGGIVYLMMPVLALAATVFWLWQGLTGGFHVV</sequence>
<feature type="transmembrane region" description="Helical" evidence="1">
    <location>
        <begin position="35"/>
        <end position="54"/>
    </location>
</feature>
<feature type="transmembrane region" description="Helical" evidence="1">
    <location>
        <begin position="132"/>
        <end position="152"/>
    </location>
</feature>
<keyword evidence="2" id="KW-0808">Transferase</keyword>
<dbReference type="EMBL" id="FRFG01000042">
    <property type="protein sequence ID" value="SHO57532.1"/>
    <property type="molecule type" value="Genomic_DNA"/>
</dbReference>
<organism evidence="2 3">
    <name type="scientific">Vibrio quintilis</name>
    <dbReference type="NCBI Taxonomy" id="1117707"/>
    <lineage>
        <taxon>Bacteria</taxon>
        <taxon>Pseudomonadati</taxon>
        <taxon>Pseudomonadota</taxon>
        <taxon>Gammaproteobacteria</taxon>
        <taxon>Vibrionales</taxon>
        <taxon>Vibrionaceae</taxon>
        <taxon>Vibrio</taxon>
    </lineage>
</organism>
<feature type="transmembrane region" description="Helical" evidence="1">
    <location>
        <begin position="94"/>
        <end position="112"/>
    </location>
</feature>
<dbReference type="RefSeq" id="WP_073584569.1">
    <property type="nucleotide sequence ID" value="NZ_AP024897.1"/>
</dbReference>
<name>A0A1M7YY93_9VIBR</name>
<dbReference type="Proteomes" id="UP000184600">
    <property type="component" value="Unassembled WGS sequence"/>
</dbReference>
<evidence type="ECO:0000313" key="2">
    <source>
        <dbReference type="EMBL" id="SHO57532.1"/>
    </source>
</evidence>
<evidence type="ECO:0000313" key="3">
    <source>
        <dbReference type="Proteomes" id="UP000184600"/>
    </source>
</evidence>
<dbReference type="Gene3D" id="1.20.120.1760">
    <property type="match status" value="1"/>
</dbReference>
<dbReference type="InterPro" id="IPR043130">
    <property type="entry name" value="CDP-OH_PTrfase_TM_dom"/>
</dbReference>
<evidence type="ECO:0000256" key="1">
    <source>
        <dbReference type="SAM" id="Phobius"/>
    </source>
</evidence>